<name>A0A6P8BUR6_PUNGR</name>
<organism evidence="4 5">
    <name type="scientific">Punica granatum</name>
    <name type="common">Pomegranate</name>
    <dbReference type="NCBI Taxonomy" id="22663"/>
    <lineage>
        <taxon>Eukaryota</taxon>
        <taxon>Viridiplantae</taxon>
        <taxon>Streptophyta</taxon>
        <taxon>Embryophyta</taxon>
        <taxon>Tracheophyta</taxon>
        <taxon>Spermatophyta</taxon>
        <taxon>Magnoliopsida</taxon>
        <taxon>eudicotyledons</taxon>
        <taxon>Gunneridae</taxon>
        <taxon>Pentapetalae</taxon>
        <taxon>rosids</taxon>
        <taxon>malvids</taxon>
        <taxon>Myrtales</taxon>
        <taxon>Lythraceae</taxon>
        <taxon>Punica</taxon>
    </lineage>
</organism>
<reference evidence="4" key="1">
    <citation type="journal article" date="2020" name="Plant Biotechnol. J.">
        <title>The pomegranate (Punica granatum L.) draft genome dissects genetic divergence between soft- and hard-seeded cultivars.</title>
        <authorList>
            <person name="Luo X."/>
            <person name="Li H."/>
            <person name="Wu Z."/>
            <person name="Yao W."/>
            <person name="Zhao P."/>
            <person name="Cao D."/>
            <person name="Yu H."/>
            <person name="Li K."/>
            <person name="Poudel K."/>
            <person name="Zhao D."/>
            <person name="Zhang F."/>
            <person name="Xia X."/>
            <person name="Chen L."/>
            <person name="Wang Q."/>
            <person name="Jing D."/>
            <person name="Cao S."/>
        </authorList>
    </citation>
    <scope>NUCLEOTIDE SEQUENCE [LARGE SCALE GENOMIC DNA]</scope>
    <source>
        <strain evidence="4">cv. Tunisia</strain>
    </source>
</reference>
<feature type="signal peptide" evidence="2">
    <location>
        <begin position="1"/>
        <end position="22"/>
    </location>
</feature>
<evidence type="ECO:0000256" key="1">
    <source>
        <dbReference type="SAM" id="MobiDB-lite"/>
    </source>
</evidence>
<evidence type="ECO:0000313" key="5">
    <source>
        <dbReference type="RefSeq" id="XP_031374657.1"/>
    </source>
</evidence>
<accession>A0A6P8BUR6</accession>
<evidence type="ECO:0000313" key="4">
    <source>
        <dbReference type="Proteomes" id="UP000515151"/>
    </source>
</evidence>
<dbReference type="OrthoDB" id="654134at2759"/>
<dbReference type="AlphaFoldDB" id="A0A6P8BUR6"/>
<evidence type="ECO:0000256" key="2">
    <source>
        <dbReference type="SAM" id="SignalP"/>
    </source>
</evidence>
<reference evidence="5" key="2">
    <citation type="submission" date="2025-08" db="UniProtKB">
        <authorList>
            <consortium name="RefSeq"/>
        </authorList>
    </citation>
    <scope>IDENTIFICATION</scope>
    <source>
        <tissue evidence="5">Leaf</tissue>
    </source>
</reference>
<feature type="chain" id="PRO_5028073624" evidence="2">
    <location>
        <begin position="23"/>
        <end position="341"/>
    </location>
</feature>
<dbReference type="PANTHER" id="PTHR31236:SF2">
    <property type="entry name" value="BURP DOMAIN PROTEIN RD22"/>
    <property type="match status" value="1"/>
</dbReference>
<dbReference type="Pfam" id="PF03181">
    <property type="entry name" value="BURP"/>
    <property type="match status" value="1"/>
</dbReference>
<feature type="region of interest" description="Disordered" evidence="1">
    <location>
        <begin position="63"/>
        <end position="83"/>
    </location>
</feature>
<dbReference type="GeneID" id="116189230"/>
<evidence type="ECO:0000259" key="3">
    <source>
        <dbReference type="PROSITE" id="PS51277"/>
    </source>
</evidence>
<protein>
    <submittedName>
        <fullName evidence="5">BURP domain protein RD22</fullName>
    </submittedName>
</protein>
<dbReference type="SMART" id="SM01045">
    <property type="entry name" value="BURP"/>
    <property type="match status" value="1"/>
</dbReference>
<keyword evidence="2" id="KW-0732">Signal</keyword>
<gene>
    <name evidence="5" type="primary">LOC116189230</name>
</gene>
<feature type="compositionally biased region" description="Low complexity" evidence="1">
    <location>
        <begin position="69"/>
        <end position="83"/>
    </location>
</feature>
<sequence>MMESKLLHILALLAVGLVACEAASSPELYWKSKLPSTPMPQAIRDILHPDLLEEKSTAVGVGKGGVGVNTGKPGKRTNVGVGKGGVTVATGSRKGKPVYVGVKPGPDPFVYRYAASETQVQGDPNVAKFFLEKDLTKGKTMTLHFIKSTNQAAFLPRQFAGSMPFSSKNLPEALNKFSVKPGSVEAELMATTIKECEEPGIKGEEKYCATSLESMVDYAEYQLGKNLRAISTEIKKETERQKYKIEEDVKKIMADGSKYVVCHKQNYPYAVFYCHKTKNTKAYVVTLKRENGSEVKAVAVCHTNTSKWNPKHLAFRVLGVKPGAVPICHFLPQDHIVWYSN</sequence>
<dbReference type="PROSITE" id="PS51277">
    <property type="entry name" value="BURP"/>
    <property type="match status" value="1"/>
</dbReference>
<dbReference type="InterPro" id="IPR044816">
    <property type="entry name" value="BURP"/>
</dbReference>
<dbReference type="PANTHER" id="PTHR31236">
    <property type="entry name" value="BURP DOMAIN PROTEIN USPL1-LIKE"/>
    <property type="match status" value="1"/>
</dbReference>
<dbReference type="RefSeq" id="XP_031374657.1">
    <property type="nucleotide sequence ID" value="XM_031518797.1"/>
</dbReference>
<dbReference type="PROSITE" id="PS51257">
    <property type="entry name" value="PROKAR_LIPOPROTEIN"/>
    <property type="match status" value="1"/>
</dbReference>
<dbReference type="Proteomes" id="UP000515151">
    <property type="component" value="Chromosome 8"/>
</dbReference>
<feature type="domain" description="BURP" evidence="3">
    <location>
        <begin position="129"/>
        <end position="341"/>
    </location>
</feature>
<dbReference type="InterPro" id="IPR004873">
    <property type="entry name" value="BURP_dom"/>
</dbReference>
<proteinExistence type="predicted"/>
<keyword evidence="4" id="KW-1185">Reference proteome</keyword>